<dbReference type="AlphaFoldDB" id="A0A6J4VQ92"/>
<evidence type="ECO:0008006" key="2">
    <source>
        <dbReference type="Google" id="ProtNLM"/>
    </source>
</evidence>
<sequence length="144" mass="15926">MKLSSRSEYGIRALLELTQRRGQGPIQSREIAERQAIPDAYLNQLLLTLRKAGIVQSLRGPAGGHLLARPPERVTMAEVVGALEGLPRIEAEGAADNDQSSDAWAVRWLCAELDEAVACVLRDITLETLLDRKRARDEALTYHI</sequence>
<dbReference type="InterPro" id="IPR036388">
    <property type="entry name" value="WH-like_DNA-bd_sf"/>
</dbReference>
<dbReference type="InterPro" id="IPR000944">
    <property type="entry name" value="Tscrpt_reg_Rrf2"/>
</dbReference>
<gene>
    <name evidence="1" type="ORF">AVDCRST_MAG88-3526</name>
</gene>
<dbReference type="EMBL" id="CADCWM010000852">
    <property type="protein sequence ID" value="CAA9582561.1"/>
    <property type="molecule type" value="Genomic_DNA"/>
</dbReference>
<dbReference type="GO" id="GO:0003700">
    <property type="term" value="F:DNA-binding transcription factor activity"/>
    <property type="evidence" value="ECO:0007669"/>
    <property type="project" value="TreeGrafter"/>
</dbReference>
<dbReference type="Gene3D" id="1.10.10.10">
    <property type="entry name" value="Winged helix-like DNA-binding domain superfamily/Winged helix DNA-binding domain"/>
    <property type="match status" value="1"/>
</dbReference>
<dbReference type="PANTHER" id="PTHR33221">
    <property type="entry name" value="WINGED HELIX-TURN-HELIX TRANSCRIPTIONAL REGULATOR, RRF2 FAMILY"/>
    <property type="match status" value="1"/>
</dbReference>
<reference evidence="1" key="1">
    <citation type="submission" date="2020-02" db="EMBL/GenBank/DDBJ databases">
        <authorList>
            <person name="Meier V. D."/>
        </authorList>
    </citation>
    <scope>NUCLEOTIDE SEQUENCE</scope>
    <source>
        <strain evidence="1">AVDCRST_MAG88</strain>
    </source>
</reference>
<evidence type="ECO:0000313" key="1">
    <source>
        <dbReference type="EMBL" id="CAA9582561.1"/>
    </source>
</evidence>
<dbReference type="Pfam" id="PF02082">
    <property type="entry name" value="Rrf2"/>
    <property type="match status" value="1"/>
</dbReference>
<dbReference type="NCBIfam" id="TIGR00738">
    <property type="entry name" value="rrf2_super"/>
    <property type="match status" value="1"/>
</dbReference>
<dbReference type="SUPFAM" id="SSF46785">
    <property type="entry name" value="Winged helix' DNA-binding domain"/>
    <property type="match status" value="1"/>
</dbReference>
<dbReference type="InterPro" id="IPR036390">
    <property type="entry name" value="WH_DNA-bd_sf"/>
</dbReference>
<proteinExistence type="predicted"/>
<dbReference type="PANTHER" id="PTHR33221:SF16">
    <property type="entry name" value="HTH-TYPE TRANSCRIPTIONAL REGULATOR SLR0846-RELATED"/>
    <property type="match status" value="1"/>
</dbReference>
<organism evidence="1">
    <name type="scientific">uncultured Thermomicrobiales bacterium</name>
    <dbReference type="NCBI Taxonomy" id="1645740"/>
    <lineage>
        <taxon>Bacteria</taxon>
        <taxon>Pseudomonadati</taxon>
        <taxon>Thermomicrobiota</taxon>
        <taxon>Thermomicrobia</taxon>
        <taxon>Thermomicrobiales</taxon>
        <taxon>environmental samples</taxon>
    </lineage>
</organism>
<name>A0A6J4VQ92_9BACT</name>
<accession>A0A6J4VQ92</accession>
<dbReference type="PROSITE" id="PS51197">
    <property type="entry name" value="HTH_RRF2_2"/>
    <property type="match status" value="1"/>
</dbReference>
<dbReference type="GO" id="GO:0005829">
    <property type="term" value="C:cytosol"/>
    <property type="evidence" value="ECO:0007669"/>
    <property type="project" value="TreeGrafter"/>
</dbReference>
<protein>
    <recommendedName>
        <fullName evidence="2">Iron-sulfur cluster regulator IscR</fullName>
    </recommendedName>
</protein>